<protein>
    <submittedName>
        <fullName evidence="3">NAD(P)-dependent dehydrogenase (Short-subunit alcohol dehydrogenase family)</fullName>
    </submittedName>
</protein>
<comment type="caution">
    <text evidence="3">The sequence shown here is derived from an EMBL/GenBank/DDBJ whole genome shotgun (WGS) entry which is preliminary data.</text>
</comment>
<dbReference type="Pfam" id="PF13561">
    <property type="entry name" value="adh_short_C2"/>
    <property type="match status" value="1"/>
</dbReference>
<dbReference type="PANTHER" id="PTHR24321:SF8">
    <property type="entry name" value="ESTRADIOL 17-BETA-DEHYDROGENASE 8-RELATED"/>
    <property type="match status" value="1"/>
</dbReference>
<dbReference type="InterPro" id="IPR002347">
    <property type="entry name" value="SDR_fam"/>
</dbReference>
<keyword evidence="4" id="KW-1185">Reference proteome</keyword>
<dbReference type="CDD" id="cd05233">
    <property type="entry name" value="SDR_c"/>
    <property type="match status" value="1"/>
</dbReference>
<dbReference type="PRINTS" id="PR00081">
    <property type="entry name" value="GDHRDH"/>
</dbReference>
<evidence type="ECO:0000256" key="1">
    <source>
        <dbReference type="ARBA" id="ARBA00006484"/>
    </source>
</evidence>
<dbReference type="NCBIfam" id="NF005559">
    <property type="entry name" value="PRK07231.1"/>
    <property type="match status" value="1"/>
</dbReference>
<name>A0A840U6W3_9BACT</name>
<comment type="similarity">
    <text evidence="1">Belongs to the short-chain dehydrogenases/reductases (SDR) family.</text>
</comment>
<proteinExistence type="inferred from homology"/>
<dbReference type="InterPro" id="IPR020904">
    <property type="entry name" value="Sc_DH/Rdtase_CS"/>
</dbReference>
<dbReference type="InterPro" id="IPR036291">
    <property type="entry name" value="NAD(P)-bd_dom_sf"/>
</dbReference>
<dbReference type="PROSITE" id="PS00061">
    <property type="entry name" value="ADH_SHORT"/>
    <property type="match status" value="1"/>
</dbReference>
<dbReference type="AlphaFoldDB" id="A0A840U6W3"/>
<evidence type="ECO:0000313" key="4">
    <source>
        <dbReference type="Proteomes" id="UP000557307"/>
    </source>
</evidence>
<dbReference type="GO" id="GO:0016491">
    <property type="term" value="F:oxidoreductase activity"/>
    <property type="evidence" value="ECO:0007669"/>
    <property type="project" value="UniProtKB-KW"/>
</dbReference>
<evidence type="ECO:0000313" key="3">
    <source>
        <dbReference type="EMBL" id="MBB5287559.1"/>
    </source>
</evidence>
<keyword evidence="2" id="KW-0560">Oxidoreductase</keyword>
<dbReference type="Proteomes" id="UP000557307">
    <property type="component" value="Unassembled WGS sequence"/>
</dbReference>
<dbReference type="PANTHER" id="PTHR24321">
    <property type="entry name" value="DEHYDROGENASES, SHORT CHAIN"/>
    <property type="match status" value="1"/>
</dbReference>
<sequence>MKKFQQQVVLITGAASGIGRATALSFAREGGRVVVSDRAEEGGHETVRLIEEAGGEATFLACDVADPAQLQQLVEGTLATYGKLDIAINNAGVGGTFAKTANITPEDYHQTVNINLGGVFFGMQEQLRQMLEQGSGCIVNVASVAGLRGLPNSAVYTATKHAVVGLTKAAAVEYARKNIRINAVCPVFTRSPLFDSLFSIDPSYEEKLKRNIPLGRYGQPEDVAQAILWLCAPDNTFVTGMALPVDGGMMAM</sequence>
<accession>A0A840U6W3</accession>
<dbReference type="EMBL" id="JACHGF010000020">
    <property type="protein sequence ID" value="MBB5287559.1"/>
    <property type="molecule type" value="Genomic_DNA"/>
</dbReference>
<dbReference type="SUPFAM" id="SSF51735">
    <property type="entry name" value="NAD(P)-binding Rossmann-fold domains"/>
    <property type="match status" value="1"/>
</dbReference>
<reference evidence="3 4" key="1">
    <citation type="submission" date="2020-08" db="EMBL/GenBank/DDBJ databases">
        <title>Genomic Encyclopedia of Type Strains, Phase IV (KMG-IV): sequencing the most valuable type-strain genomes for metagenomic binning, comparative biology and taxonomic classification.</title>
        <authorList>
            <person name="Goeker M."/>
        </authorList>
    </citation>
    <scope>NUCLEOTIDE SEQUENCE [LARGE SCALE GENOMIC DNA]</scope>
    <source>
        <strain evidence="3 4">DSM 105074</strain>
    </source>
</reference>
<dbReference type="RefSeq" id="WP_184179962.1">
    <property type="nucleotide sequence ID" value="NZ_JACHGF010000020.1"/>
</dbReference>
<dbReference type="FunFam" id="3.40.50.720:FF:000084">
    <property type="entry name" value="Short-chain dehydrogenase reductase"/>
    <property type="match status" value="1"/>
</dbReference>
<evidence type="ECO:0000256" key="2">
    <source>
        <dbReference type="ARBA" id="ARBA00023002"/>
    </source>
</evidence>
<dbReference type="PRINTS" id="PR00080">
    <property type="entry name" value="SDRFAMILY"/>
</dbReference>
<organism evidence="3 4">
    <name type="scientific">Rhabdobacter roseus</name>
    <dbReference type="NCBI Taxonomy" id="1655419"/>
    <lineage>
        <taxon>Bacteria</taxon>
        <taxon>Pseudomonadati</taxon>
        <taxon>Bacteroidota</taxon>
        <taxon>Cytophagia</taxon>
        <taxon>Cytophagales</taxon>
        <taxon>Cytophagaceae</taxon>
        <taxon>Rhabdobacter</taxon>
    </lineage>
</organism>
<dbReference type="Gene3D" id="3.40.50.720">
    <property type="entry name" value="NAD(P)-binding Rossmann-like Domain"/>
    <property type="match status" value="1"/>
</dbReference>
<gene>
    <name evidence="3" type="ORF">HNQ92_005723</name>
</gene>